<dbReference type="eggNOG" id="KOG4177">
    <property type="taxonomic scope" value="Eukaryota"/>
</dbReference>
<accession>M7TZ98</accession>
<dbReference type="InterPro" id="IPR054471">
    <property type="entry name" value="GPIID_WHD"/>
</dbReference>
<evidence type="ECO:0000256" key="2">
    <source>
        <dbReference type="PROSITE-ProRule" id="PRU00023"/>
    </source>
</evidence>
<dbReference type="PROSITE" id="PS50297">
    <property type="entry name" value="ANK_REP_REGION"/>
    <property type="match status" value="2"/>
</dbReference>
<feature type="repeat" description="ANK" evidence="2">
    <location>
        <begin position="647"/>
        <end position="679"/>
    </location>
</feature>
<protein>
    <submittedName>
        <fullName evidence="5">Putative zinc finger protein</fullName>
    </submittedName>
</protein>
<dbReference type="Pfam" id="PF12796">
    <property type="entry name" value="Ank_2"/>
    <property type="match status" value="1"/>
</dbReference>
<dbReference type="Gene3D" id="1.25.40.20">
    <property type="entry name" value="Ankyrin repeat-containing domain"/>
    <property type="match status" value="1"/>
</dbReference>
<evidence type="ECO:0000313" key="6">
    <source>
        <dbReference type="Proteomes" id="UP000012174"/>
    </source>
</evidence>
<dbReference type="STRING" id="1287681.M7TZ98"/>
<gene>
    <name evidence="5" type="ORF">UCREL1_946</name>
</gene>
<dbReference type="KEGG" id="ela:UCREL1_946"/>
<dbReference type="InterPro" id="IPR002110">
    <property type="entry name" value="Ankyrin_rpt"/>
</dbReference>
<reference evidence="6" key="1">
    <citation type="journal article" date="2013" name="Genome Announc.">
        <title>Draft genome sequence of the grapevine dieback fungus Eutypa lata UCR-EL1.</title>
        <authorList>
            <person name="Blanco-Ulate B."/>
            <person name="Rolshausen P.E."/>
            <person name="Cantu D."/>
        </authorList>
    </citation>
    <scope>NUCLEOTIDE SEQUENCE [LARGE SCALE GENOMIC DNA]</scope>
    <source>
        <strain evidence="6">UCR-EL1</strain>
    </source>
</reference>
<evidence type="ECO:0000313" key="5">
    <source>
        <dbReference type="EMBL" id="EMR72005.1"/>
    </source>
</evidence>
<dbReference type="Gene3D" id="3.40.50.300">
    <property type="entry name" value="P-loop containing nucleotide triphosphate hydrolases"/>
    <property type="match status" value="1"/>
</dbReference>
<dbReference type="HOGENOM" id="CLU_384566_0_0_1"/>
<dbReference type="OrthoDB" id="21416at2759"/>
<evidence type="ECO:0000256" key="1">
    <source>
        <dbReference type="ARBA" id="ARBA00022737"/>
    </source>
</evidence>
<keyword evidence="2" id="KW-0040">ANK repeat</keyword>
<feature type="coiled-coil region" evidence="3">
    <location>
        <begin position="17"/>
        <end position="44"/>
    </location>
</feature>
<feature type="repeat" description="ANK" evidence="2">
    <location>
        <begin position="681"/>
        <end position="713"/>
    </location>
</feature>
<dbReference type="SUPFAM" id="SSF48403">
    <property type="entry name" value="Ankyrin repeat"/>
    <property type="match status" value="1"/>
</dbReference>
<dbReference type="Pfam" id="PF22939">
    <property type="entry name" value="WHD_GPIID"/>
    <property type="match status" value="1"/>
</dbReference>
<keyword evidence="6" id="KW-1185">Reference proteome</keyword>
<dbReference type="PANTHER" id="PTHR10039">
    <property type="entry name" value="AMELOGENIN"/>
    <property type="match status" value="1"/>
</dbReference>
<keyword evidence="3" id="KW-0175">Coiled coil</keyword>
<dbReference type="InterPro" id="IPR027417">
    <property type="entry name" value="P-loop_NTPase"/>
</dbReference>
<dbReference type="InterPro" id="IPR056884">
    <property type="entry name" value="NPHP3-like_N"/>
</dbReference>
<dbReference type="Proteomes" id="UP000012174">
    <property type="component" value="Unassembled WGS sequence"/>
</dbReference>
<dbReference type="SUPFAM" id="SSF52540">
    <property type="entry name" value="P-loop containing nucleoside triphosphate hydrolases"/>
    <property type="match status" value="1"/>
</dbReference>
<feature type="domain" description="NACHT" evidence="4">
    <location>
        <begin position="111"/>
        <end position="245"/>
    </location>
</feature>
<dbReference type="OMA" id="FCINIDA"/>
<evidence type="ECO:0000259" key="4">
    <source>
        <dbReference type="PROSITE" id="PS50837"/>
    </source>
</evidence>
<dbReference type="Pfam" id="PF24883">
    <property type="entry name" value="NPHP3_N"/>
    <property type="match status" value="1"/>
</dbReference>
<dbReference type="PROSITE" id="PS50837">
    <property type="entry name" value="NACHT"/>
    <property type="match status" value="1"/>
</dbReference>
<dbReference type="InterPro" id="IPR007111">
    <property type="entry name" value="NACHT_NTPase"/>
</dbReference>
<dbReference type="SMART" id="SM00248">
    <property type="entry name" value="ANK"/>
    <property type="match status" value="2"/>
</dbReference>
<name>M7TZ98_EUTLA</name>
<sequence length="748" mass="84392">MKRHRDLLSDEKITATIFEVQDMRESMEDKLQELSRRLQQLHLSTDEDKVLQQRERLDKRREFVFSKLGAPDYQSDFERASKERHETPSGDWILNNDTYQKWINAASMEYNTLYLNGIPGTGKSILASRIIEHLKELKSENHEASLHSTVAYFFFKHSRPEKRNITALVLSLLYQLAVQDEVVLDLVYQEYLAVDPQTARSTTALCDLAGKALASQRLCFIVVDGLDECSEEDPLSKRYRIRLLICAQRNGFLEEKLSAYPQIQIETNLEHGRDIRAYTKAKIQQLQDDKPGVTEQMRQDILDKVCSGAKGMFLYAKVVLENLLNQRSLGHVKRELKTEHFPKGLDEAYQRVVIYVLENPNESERDAARQVLAYIMCAERPMMWKELQSRFCIIGSDTSDPDFKLSKSSKNLCGSLIEVEKDINSIASSDDVIDLVHDTARTYLQQSGRLSISIENAHMAMFCAQYLSSKPFSPELKKENISEYVRSGYYGFLDYASANWWKHAKRMDRGRDTSQNVQALQSIFMFLESLGGSSTVTERGSSPEDIEALQQRITDLPDEDRDVEGTFSLEGVIRRVRTVIESMAASDPKSLGDATNMNAHLGALSTAALGSKSDVSLIRAAAKGSLADVQNYIEAGVDADVVNPQNQDDFPLFVAAKNGHSDVCRYLLNQGADVNAQCKKTRKTALEAAVTKDQVEITRLLIDAGANTRLRNKAGKTAIVIAVTRNDIAVISTFPTEDLEHRDWAVKT</sequence>
<organism evidence="5 6">
    <name type="scientific">Eutypa lata (strain UCR-EL1)</name>
    <name type="common">Grapevine dieback disease fungus</name>
    <name type="synonym">Eutypa armeniacae</name>
    <dbReference type="NCBI Taxonomy" id="1287681"/>
    <lineage>
        <taxon>Eukaryota</taxon>
        <taxon>Fungi</taxon>
        <taxon>Dikarya</taxon>
        <taxon>Ascomycota</taxon>
        <taxon>Pezizomycotina</taxon>
        <taxon>Sordariomycetes</taxon>
        <taxon>Xylariomycetidae</taxon>
        <taxon>Xylariales</taxon>
        <taxon>Diatrypaceae</taxon>
        <taxon>Eutypa</taxon>
    </lineage>
</organism>
<dbReference type="PROSITE" id="PS50088">
    <property type="entry name" value="ANK_REPEAT"/>
    <property type="match status" value="2"/>
</dbReference>
<keyword evidence="1" id="KW-0677">Repeat</keyword>
<dbReference type="InterPro" id="IPR036770">
    <property type="entry name" value="Ankyrin_rpt-contain_sf"/>
</dbReference>
<dbReference type="AlphaFoldDB" id="M7TZ98"/>
<proteinExistence type="predicted"/>
<dbReference type="PANTHER" id="PTHR10039:SF14">
    <property type="entry name" value="NACHT DOMAIN-CONTAINING PROTEIN"/>
    <property type="match status" value="1"/>
</dbReference>
<dbReference type="EMBL" id="KB705546">
    <property type="protein sequence ID" value="EMR72005.1"/>
    <property type="molecule type" value="Genomic_DNA"/>
</dbReference>
<evidence type="ECO:0000256" key="3">
    <source>
        <dbReference type="SAM" id="Coils"/>
    </source>
</evidence>